<evidence type="ECO:0000313" key="3">
    <source>
        <dbReference type="Proteomes" id="UP000521943"/>
    </source>
</evidence>
<dbReference type="EMBL" id="JACGCI010000015">
    <property type="protein sequence ID" value="KAF6759429.1"/>
    <property type="molecule type" value="Genomic_DNA"/>
</dbReference>
<name>A0A8H6I6C8_9AGAR</name>
<dbReference type="Proteomes" id="UP000521943">
    <property type="component" value="Unassembled WGS sequence"/>
</dbReference>
<keyword evidence="3" id="KW-1185">Reference proteome</keyword>
<feature type="region of interest" description="Disordered" evidence="1">
    <location>
        <begin position="1"/>
        <end position="47"/>
    </location>
</feature>
<feature type="compositionally biased region" description="Basic residues" evidence="1">
    <location>
        <begin position="1"/>
        <end position="37"/>
    </location>
</feature>
<feature type="compositionally biased region" description="Polar residues" evidence="1">
    <location>
        <begin position="38"/>
        <end position="47"/>
    </location>
</feature>
<feature type="compositionally biased region" description="Pro residues" evidence="1">
    <location>
        <begin position="94"/>
        <end position="107"/>
    </location>
</feature>
<feature type="compositionally biased region" description="Low complexity" evidence="1">
    <location>
        <begin position="127"/>
        <end position="142"/>
    </location>
</feature>
<protein>
    <submittedName>
        <fullName evidence="2">Uncharacterized protein</fullName>
    </submittedName>
</protein>
<sequence length="232" mass="26272">MKKWKGKRKKEKSKRKKRRKKKRKREKRRRKRDKKTKMNSQGISQDTIASLPLPLLPLPLHAPLPHLFLLPQFPLPPQYLPGDYYAKRHTSQRPPLPQPPPPSPHIPHPGTRTHTPPAQLGAKAKASQSLPHSDSSPSPSSSLYRRTTRSVLGLPRARRNLNLGRNWACARARVRALLGGRGRRDFPRACASERRSLRGLSLSRLSSEVLLVLSPPSPLTSDAKGMQRWELG</sequence>
<organism evidence="2 3">
    <name type="scientific">Ephemerocybe angulata</name>
    <dbReference type="NCBI Taxonomy" id="980116"/>
    <lineage>
        <taxon>Eukaryota</taxon>
        <taxon>Fungi</taxon>
        <taxon>Dikarya</taxon>
        <taxon>Basidiomycota</taxon>
        <taxon>Agaricomycotina</taxon>
        <taxon>Agaricomycetes</taxon>
        <taxon>Agaricomycetidae</taxon>
        <taxon>Agaricales</taxon>
        <taxon>Agaricineae</taxon>
        <taxon>Psathyrellaceae</taxon>
        <taxon>Ephemerocybe</taxon>
    </lineage>
</organism>
<feature type="region of interest" description="Disordered" evidence="1">
    <location>
        <begin position="84"/>
        <end position="147"/>
    </location>
</feature>
<proteinExistence type="predicted"/>
<evidence type="ECO:0000313" key="2">
    <source>
        <dbReference type="EMBL" id="KAF6759429.1"/>
    </source>
</evidence>
<dbReference type="AlphaFoldDB" id="A0A8H6I6C8"/>
<reference evidence="2 3" key="1">
    <citation type="submission" date="2020-07" db="EMBL/GenBank/DDBJ databases">
        <title>Comparative genomics of pyrophilous fungi reveals a link between fire events and developmental genes.</title>
        <authorList>
            <consortium name="DOE Joint Genome Institute"/>
            <person name="Steindorff A.S."/>
            <person name="Carver A."/>
            <person name="Calhoun S."/>
            <person name="Stillman K."/>
            <person name="Liu H."/>
            <person name="Lipzen A."/>
            <person name="Pangilinan J."/>
            <person name="Labutti K."/>
            <person name="Bruns T.D."/>
            <person name="Grigoriev I.V."/>
        </authorList>
    </citation>
    <scope>NUCLEOTIDE SEQUENCE [LARGE SCALE GENOMIC DNA]</scope>
    <source>
        <strain evidence="2 3">CBS 144469</strain>
    </source>
</reference>
<accession>A0A8H6I6C8</accession>
<gene>
    <name evidence="2" type="ORF">DFP72DRAFT_885150</name>
</gene>
<comment type="caution">
    <text evidence="2">The sequence shown here is derived from an EMBL/GenBank/DDBJ whole genome shotgun (WGS) entry which is preliminary data.</text>
</comment>
<evidence type="ECO:0000256" key="1">
    <source>
        <dbReference type="SAM" id="MobiDB-lite"/>
    </source>
</evidence>